<dbReference type="EMBL" id="MWUU01000019">
    <property type="protein sequence ID" value="PCF54097.1"/>
    <property type="molecule type" value="Genomic_DNA"/>
</dbReference>
<evidence type="ECO:0000313" key="3">
    <source>
        <dbReference type="Proteomes" id="UP000218335"/>
    </source>
</evidence>
<name>A0A2A4GV25_9STAP</name>
<feature type="domain" description="DUF7448" evidence="1">
    <location>
        <begin position="13"/>
        <end position="120"/>
    </location>
</feature>
<dbReference type="Pfam" id="PF24240">
    <property type="entry name" value="DUF7448"/>
    <property type="match status" value="1"/>
</dbReference>
<dbReference type="RefSeq" id="WP_019166760.1">
    <property type="nucleotide sequence ID" value="NZ_CP118782.1"/>
</dbReference>
<comment type="caution">
    <text evidence="2">The sequence shown here is derived from an EMBL/GenBank/DDBJ whole genome shotgun (WGS) entry which is preliminary data.</text>
</comment>
<gene>
    <name evidence="2" type="ORF">B5C08_11595</name>
</gene>
<organism evidence="2 3">
    <name type="scientific">Staphylococcus delphini</name>
    <dbReference type="NCBI Taxonomy" id="53344"/>
    <lineage>
        <taxon>Bacteria</taxon>
        <taxon>Bacillati</taxon>
        <taxon>Bacillota</taxon>
        <taxon>Bacilli</taxon>
        <taxon>Bacillales</taxon>
        <taxon>Staphylococcaceae</taxon>
        <taxon>Staphylococcus</taxon>
        <taxon>Staphylococcus intermedius group</taxon>
    </lineage>
</organism>
<dbReference type="InterPro" id="IPR055871">
    <property type="entry name" value="DUF7448"/>
</dbReference>
<protein>
    <recommendedName>
        <fullName evidence="1">DUF7448 domain-containing protein</fullName>
    </recommendedName>
</protein>
<accession>A0A2A4GV25</accession>
<dbReference type="Proteomes" id="UP000218335">
    <property type="component" value="Unassembled WGS sequence"/>
</dbReference>
<evidence type="ECO:0000259" key="1">
    <source>
        <dbReference type="Pfam" id="PF24240"/>
    </source>
</evidence>
<sequence length="133" mass="15171">MYNNYKKFEEIKEEILYKRVTAWTDETLILDDGTVIEIVESEQDCCARAGGIWSNVKLDALITNVKIENEITRPILEDYPDDETESLATVVLYHNQNPIAQGSCYADAGNSDFYYSVCSLKIKDIHYPVVKHG</sequence>
<evidence type="ECO:0000313" key="2">
    <source>
        <dbReference type="EMBL" id="PCF54097.1"/>
    </source>
</evidence>
<dbReference type="AlphaFoldDB" id="A0A2A4GV25"/>
<reference evidence="2 3" key="1">
    <citation type="journal article" date="2017" name="PLoS ONE">
        <title>Development of a real-time PCR for detection of Staphylococcus pseudintermedius using a novel automated comparison of whole-genome sequences.</title>
        <authorList>
            <person name="Verstappen K.M."/>
            <person name="Huijbregts L."/>
            <person name="Spaninks M."/>
            <person name="Wagenaar J.A."/>
            <person name="Fluit A.C."/>
            <person name="Duim B."/>
        </authorList>
    </citation>
    <scope>NUCLEOTIDE SEQUENCE [LARGE SCALE GENOMIC DNA]</scope>
    <source>
        <strain evidence="2 3">215070706401-1</strain>
    </source>
</reference>
<proteinExistence type="predicted"/>